<keyword evidence="5" id="KW-1185">Reference proteome</keyword>
<sequence>MTQDITSISSDKSVIEAAKIMKQLDVGAVPVVQGDKCIGIITDRDIALRVVAQGQDPQNTRIHAAMTSDPVTASPDMDVHAAADLMAERQIRRLPVVENDRLVGIVALGDLAVTNIFQNEAGDALSEISEPARPLM</sequence>
<dbReference type="PROSITE" id="PS51371">
    <property type="entry name" value="CBS"/>
    <property type="match status" value="2"/>
</dbReference>
<dbReference type="Pfam" id="PF00571">
    <property type="entry name" value="CBS"/>
    <property type="match status" value="2"/>
</dbReference>
<dbReference type="InterPro" id="IPR000644">
    <property type="entry name" value="CBS_dom"/>
</dbReference>
<dbReference type="InterPro" id="IPR046342">
    <property type="entry name" value="CBS_dom_sf"/>
</dbReference>
<feature type="domain" description="CBS" evidence="3">
    <location>
        <begin position="1"/>
        <end position="57"/>
    </location>
</feature>
<comment type="caution">
    <text evidence="4">The sequence shown here is derived from an EMBL/GenBank/DDBJ whole genome shotgun (WGS) entry which is preliminary data.</text>
</comment>
<feature type="domain" description="CBS" evidence="3">
    <location>
        <begin position="66"/>
        <end position="121"/>
    </location>
</feature>
<protein>
    <submittedName>
        <fullName evidence="4">CBS domain-containing protein</fullName>
    </submittedName>
</protein>
<dbReference type="EMBL" id="JACVHF010000008">
    <property type="protein sequence ID" value="MBC9784746.1"/>
    <property type="molecule type" value="Genomic_DNA"/>
</dbReference>
<evidence type="ECO:0000313" key="4">
    <source>
        <dbReference type="EMBL" id="MBC9784746.1"/>
    </source>
</evidence>
<dbReference type="Gene3D" id="3.10.580.10">
    <property type="entry name" value="CBS-domain"/>
    <property type="match status" value="1"/>
</dbReference>
<keyword evidence="1 2" id="KW-0129">CBS domain</keyword>
<dbReference type="SMART" id="SM00116">
    <property type="entry name" value="CBS"/>
    <property type="match status" value="2"/>
</dbReference>
<accession>A0ABR7T5B1</accession>
<organism evidence="4 5">
    <name type="scientific">Heliobacterium chlorum</name>
    <dbReference type="NCBI Taxonomy" id="2698"/>
    <lineage>
        <taxon>Bacteria</taxon>
        <taxon>Bacillati</taxon>
        <taxon>Bacillota</taxon>
        <taxon>Clostridia</taxon>
        <taxon>Eubacteriales</taxon>
        <taxon>Heliobacteriaceae</taxon>
        <taxon>Heliobacterium</taxon>
    </lineage>
</organism>
<name>A0ABR7T5B1_HELCL</name>
<dbReference type="InterPro" id="IPR051257">
    <property type="entry name" value="Diverse_CBS-Domain"/>
</dbReference>
<gene>
    <name evidence="4" type="ORF">H1S01_09510</name>
</gene>
<proteinExistence type="predicted"/>
<reference evidence="4 5" key="1">
    <citation type="submission" date="2020-07" db="EMBL/GenBank/DDBJ databases">
        <title>Draft whole-genome sequence of Heliobacterium chlorum DSM 3682, type strain.</title>
        <authorList>
            <person name="Kyndt J.A."/>
            <person name="Meyer T.E."/>
            <person name="Imhoff J.F."/>
        </authorList>
    </citation>
    <scope>NUCLEOTIDE SEQUENCE [LARGE SCALE GENOMIC DNA]</scope>
    <source>
        <strain evidence="4 5">DSM 3682</strain>
    </source>
</reference>
<evidence type="ECO:0000256" key="2">
    <source>
        <dbReference type="PROSITE-ProRule" id="PRU00703"/>
    </source>
</evidence>
<evidence type="ECO:0000256" key="1">
    <source>
        <dbReference type="ARBA" id="ARBA00023122"/>
    </source>
</evidence>
<dbReference type="SUPFAM" id="SSF54631">
    <property type="entry name" value="CBS-domain pair"/>
    <property type="match status" value="1"/>
</dbReference>
<evidence type="ECO:0000259" key="3">
    <source>
        <dbReference type="PROSITE" id="PS51371"/>
    </source>
</evidence>
<dbReference type="PANTHER" id="PTHR43080">
    <property type="entry name" value="CBS DOMAIN-CONTAINING PROTEIN CBSX3, MITOCHONDRIAL"/>
    <property type="match status" value="1"/>
</dbReference>
<dbReference type="Proteomes" id="UP000617402">
    <property type="component" value="Unassembled WGS sequence"/>
</dbReference>
<dbReference type="CDD" id="cd04622">
    <property type="entry name" value="CBS_pair_HRP1_like"/>
    <property type="match status" value="1"/>
</dbReference>
<evidence type="ECO:0000313" key="5">
    <source>
        <dbReference type="Proteomes" id="UP000617402"/>
    </source>
</evidence>
<dbReference type="PANTHER" id="PTHR43080:SF2">
    <property type="entry name" value="CBS DOMAIN-CONTAINING PROTEIN"/>
    <property type="match status" value="1"/>
</dbReference>